<reference evidence="3 4" key="1">
    <citation type="submission" date="2018-07" db="EMBL/GenBank/DDBJ databases">
        <title>Genomic Encyclopedia of Type Strains, Phase III (KMG-III): the genomes of soil and plant-associated and newly described type strains.</title>
        <authorList>
            <person name="Whitman W."/>
        </authorList>
    </citation>
    <scope>NUCLEOTIDE SEQUENCE [LARGE SCALE GENOMIC DNA]</scope>
    <source>
        <strain evidence="3 4">CECT 7287</strain>
    </source>
</reference>
<dbReference type="EMBL" id="QRDZ01000026">
    <property type="protein sequence ID" value="RED63332.1"/>
    <property type="molecule type" value="Genomic_DNA"/>
</dbReference>
<evidence type="ECO:0000256" key="2">
    <source>
        <dbReference type="SAM" id="SignalP"/>
    </source>
</evidence>
<proteinExistence type="predicted"/>
<name>A0A3D9INJ3_9BACL</name>
<sequence length="440" mass="46823">MKMKVQSTAMLILILSMVLAACGGGKENNGGNSGGSASPAPSGSASAPAGGDKVTVTVTSWRAESSEQQFYKKLQEELNKTSPEIVIDYQPVKATEYNTTLNLNLNTGTAADIIHLRPYAGGKAVADAGYLDPIDGLTGLDKFTPAQLAAAQGSDGKQYGVPYMLSSTQILYNKEIFEKNGLQVPQTWDEFIQTAEKLKAASVTPLAFGSKEGWVLSLMHGAVGPQFYGGTEFVDKFLAGEAKLDSPEYIRSIQAMKDLQPYFPANFEGLGMEDIRTLFATGQTGMVINGHFEIASILGLNPDLQIGVFPVPPVEAGGKGSVSTWVDGSFALNKSAKNKEAARKVLEFMTTEAYGNLILDHTKSPSPIPGTSTNDALVNEIAQLSGTNATPYLAVTALNNGNPTTKSTLENSLQAMYLGKLTPEQVAAEVQKSVDTWFNK</sequence>
<keyword evidence="2" id="KW-0732">Signal</keyword>
<feature type="chain" id="PRO_5017559881" evidence="2">
    <location>
        <begin position="21"/>
        <end position="440"/>
    </location>
</feature>
<dbReference type="InterPro" id="IPR006059">
    <property type="entry name" value="SBP"/>
</dbReference>
<dbReference type="PANTHER" id="PTHR43649">
    <property type="entry name" value="ARABINOSE-BINDING PROTEIN-RELATED"/>
    <property type="match status" value="1"/>
</dbReference>
<dbReference type="OrthoDB" id="9798191at2"/>
<dbReference type="RefSeq" id="WP_116063701.1">
    <property type="nucleotide sequence ID" value="NZ_QRDZ01000026.1"/>
</dbReference>
<keyword evidence="4" id="KW-1185">Reference proteome</keyword>
<feature type="signal peptide" evidence="2">
    <location>
        <begin position="1"/>
        <end position="20"/>
    </location>
</feature>
<dbReference type="InterPro" id="IPR050490">
    <property type="entry name" value="Bact_solute-bd_prot1"/>
</dbReference>
<dbReference type="Gene3D" id="3.40.190.10">
    <property type="entry name" value="Periplasmic binding protein-like II"/>
    <property type="match status" value="2"/>
</dbReference>
<feature type="region of interest" description="Disordered" evidence="1">
    <location>
        <begin position="30"/>
        <end position="51"/>
    </location>
</feature>
<dbReference type="Proteomes" id="UP000256977">
    <property type="component" value="Unassembled WGS sequence"/>
</dbReference>
<comment type="caution">
    <text evidence="3">The sequence shown here is derived from an EMBL/GenBank/DDBJ whole genome shotgun (WGS) entry which is preliminary data.</text>
</comment>
<evidence type="ECO:0000313" key="3">
    <source>
        <dbReference type="EMBL" id="RED63332.1"/>
    </source>
</evidence>
<dbReference type="SUPFAM" id="SSF53850">
    <property type="entry name" value="Periplasmic binding protein-like II"/>
    <property type="match status" value="1"/>
</dbReference>
<dbReference type="PROSITE" id="PS51257">
    <property type="entry name" value="PROKAR_LIPOPROTEIN"/>
    <property type="match status" value="1"/>
</dbReference>
<dbReference type="AlphaFoldDB" id="A0A3D9INJ3"/>
<accession>A0A3D9INJ3</accession>
<evidence type="ECO:0000313" key="4">
    <source>
        <dbReference type="Proteomes" id="UP000256977"/>
    </source>
</evidence>
<feature type="compositionally biased region" description="Low complexity" evidence="1">
    <location>
        <begin position="35"/>
        <end position="51"/>
    </location>
</feature>
<protein>
    <submittedName>
        <fullName evidence="3">Carbohydrate ABC transporter substrate-binding protein (CUT1 family)</fullName>
    </submittedName>
</protein>
<evidence type="ECO:0000256" key="1">
    <source>
        <dbReference type="SAM" id="MobiDB-lite"/>
    </source>
</evidence>
<dbReference type="Pfam" id="PF01547">
    <property type="entry name" value="SBP_bac_1"/>
    <property type="match status" value="1"/>
</dbReference>
<organism evidence="3 4">
    <name type="scientific">Cohnella phaseoli</name>
    <dbReference type="NCBI Taxonomy" id="456490"/>
    <lineage>
        <taxon>Bacteria</taxon>
        <taxon>Bacillati</taxon>
        <taxon>Bacillota</taxon>
        <taxon>Bacilli</taxon>
        <taxon>Bacillales</taxon>
        <taxon>Paenibacillaceae</taxon>
        <taxon>Cohnella</taxon>
    </lineage>
</organism>
<gene>
    <name evidence="3" type="ORF">DFP98_1268</name>
</gene>